<keyword evidence="2" id="KW-0472">Membrane</keyword>
<dbReference type="GO" id="GO:0005886">
    <property type="term" value="C:plasma membrane"/>
    <property type="evidence" value="ECO:0007669"/>
    <property type="project" value="TreeGrafter"/>
</dbReference>
<dbReference type="InterPro" id="IPR001849">
    <property type="entry name" value="PH_domain"/>
</dbReference>
<evidence type="ECO:0000256" key="3">
    <source>
        <dbReference type="ARBA" id="ARBA00023180"/>
    </source>
</evidence>
<keyword evidence="3" id="KW-0325">Glycoprotein</keyword>
<dbReference type="InterPro" id="IPR011011">
    <property type="entry name" value="Znf_FYVE_PHD"/>
</dbReference>
<dbReference type="InterPro" id="IPR011993">
    <property type="entry name" value="PH-like_dom_sf"/>
</dbReference>
<dbReference type="InterPro" id="IPR013083">
    <property type="entry name" value="Znf_RING/FYVE/PHD"/>
</dbReference>
<name>A0A1W0A631_9STRA</name>
<feature type="domain" description="PH" evidence="5">
    <location>
        <begin position="236"/>
        <end position="363"/>
    </location>
</feature>
<dbReference type="GO" id="GO:0006078">
    <property type="term" value="P:(1-&gt;6)-beta-D-glucan biosynthetic process"/>
    <property type="evidence" value="ECO:0007669"/>
    <property type="project" value="TreeGrafter"/>
</dbReference>
<comment type="caution">
    <text evidence="6">The sequence shown here is derived from an EMBL/GenBank/DDBJ whole genome shotgun (WGS) entry which is preliminary data.</text>
</comment>
<dbReference type="GO" id="GO:0015926">
    <property type="term" value="F:glucosidase activity"/>
    <property type="evidence" value="ECO:0007669"/>
    <property type="project" value="TreeGrafter"/>
</dbReference>
<dbReference type="SUPFAM" id="SSF57903">
    <property type="entry name" value="FYVE/PHD zinc finger"/>
    <property type="match status" value="1"/>
</dbReference>
<sequence length="1188" mass="134450">MNQAVSFRVLLSNDAVYRFHCLPTHQIRVILDHILEIDMTMEKQMPLYLCRLQQVLDGHEIIGDVLIEGDLLTIDVNMPTELATTVCLDMEIAMPDINLYPQQDVAEDEIPIIERRPSREYIATPTTIDTNDVNDTDRWRKAHVSRIEANGVAATINLSPLEIEHNTRISHHDLMLHAALQLTENALKVQHELRLLYLHFRSQQSTSSAMKEGATKVLSLIRSTDRRPIFLHPNMNIAMHGYVDCGKWGALWRTKQRCWAVLWDAKLSFFSSPEGARKYMFALANDRRCESQVNDDIGKRIQKEYAPHTEFNLTGWSVRPGAQECKRHTFALFDETGSLRQVVDLTTKAETDAWVRAIALEAQQHLVRLQAKLKTASAIEYLQLLRLTGEDGSPILPLTPPLKLRIPLRWLHVHLESQDANNRTRRLKCSTFTQALKDIQRDVIRINGRLYASSCFEDMLSELAIELLQHMSSQTKCSEMDALVFARQLLIHSSRTHGGGDVLDAVHYLLHTPHFCICPEMSHAAPVDIEIQLIDGKTVVEIEMTMVFKLIPTASEHCIGHIIGVSRQRAFCDVTTHFEVDGEILIEVETLDYSVSCMNDKSDIRGNHDAFTTDIGDNTQPTKSVFGTWIDVDTPKGVYNKTTSRGQVWQLVRGDEINFDGRNLTAGEDHLWVALDNPDGVNRAIEVYKPSNAYTKNGTFIIRVDSGEVDISYYNVWANEPGWQDKKIWYMSAMVQTWNKFCIKGGFVEISMKLPRATNNDSLNPNVIRQRWTQQGMVPVKELGPIPDIRFYLMWLGLWMMGNLGRALFAASTNKMWPWTYNECTDLSRANQRISACDPNPGYGLHPYMGRGSPEIDILEGGGTAISSSVQIAPGMPDDYCLTTATMKYENTCNVDPQGATPPNYVVGPCRGNATIPSPGSSDCTITNNICDSFTKYMEIDYIRKIPPILDGSCSLYEGKDAKNEENIYSQNFQGVYCTCHRPYPDPERTEPEVMIQCVVCEDWFHEEHLFADGVPKVPEGGFDECICHNCMKKHTFLYHYVNLPSPAVEGGNLQEEMTCQLPTSAATGAGPTFWQHGWRNQLCKCEKCVAMYTANKINFLTDEDDTLLAYEERAKAQAEDVMDASDKAFKSELSHTQQVEMAMGYEHMATSLKDYLSGFAQSGKTVKAQDIRGFFESLQQNKRQKRE</sequence>
<evidence type="ECO:0000259" key="5">
    <source>
        <dbReference type="PROSITE" id="PS50003"/>
    </source>
</evidence>
<accession>A0A1W0A631</accession>
<dbReference type="OrthoDB" id="47785at2759"/>
<evidence type="ECO:0000256" key="1">
    <source>
        <dbReference type="ARBA" id="ARBA00004370"/>
    </source>
</evidence>
<keyword evidence="4" id="KW-0961">Cell wall biogenesis/degradation</keyword>
<comment type="subcellular location">
    <subcellularLocation>
        <location evidence="1">Membrane</location>
    </subcellularLocation>
</comment>
<dbReference type="Gene3D" id="2.30.29.30">
    <property type="entry name" value="Pleckstrin-homology domain (PH domain)/Phosphotyrosine-binding domain (PTB)"/>
    <property type="match status" value="1"/>
</dbReference>
<dbReference type="Pfam" id="PF03935">
    <property type="entry name" value="SKN1_KRE6_Sbg1"/>
    <property type="match status" value="2"/>
</dbReference>
<dbReference type="Proteomes" id="UP000243217">
    <property type="component" value="Unassembled WGS sequence"/>
</dbReference>
<dbReference type="InterPro" id="IPR005629">
    <property type="entry name" value="Skn1/Kre6/Sbg1"/>
</dbReference>
<dbReference type="EMBL" id="JNBS01000435">
    <property type="protein sequence ID" value="OQS05641.1"/>
    <property type="molecule type" value="Genomic_DNA"/>
</dbReference>
<dbReference type="Gene3D" id="3.30.40.10">
    <property type="entry name" value="Zinc/RING finger domain, C3HC4 (zinc finger)"/>
    <property type="match status" value="1"/>
</dbReference>
<keyword evidence="7" id="KW-1185">Reference proteome</keyword>
<dbReference type="PANTHER" id="PTHR31361">
    <property type="entry name" value="BETA-GLUCAN SYNTHESIS-ASSOCIATED PROTEIN KRE6-RELATED"/>
    <property type="match status" value="1"/>
</dbReference>
<evidence type="ECO:0000313" key="6">
    <source>
        <dbReference type="EMBL" id="OQS05641.1"/>
    </source>
</evidence>
<proteinExistence type="predicted"/>
<dbReference type="SUPFAM" id="SSF49899">
    <property type="entry name" value="Concanavalin A-like lectins/glucanases"/>
    <property type="match status" value="1"/>
</dbReference>
<dbReference type="InterPro" id="IPR013320">
    <property type="entry name" value="ConA-like_dom_sf"/>
</dbReference>
<evidence type="ECO:0000313" key="7">
    <source>
        <dbReference type="Proteomes" id="UP000243217"/>
    </source>
</evidence>
<dbReference type="GO" id="GO:0005789">
    <property type="term" value="C:endoplasmic reticulum membrane"/>
    <property type="evidence" value="ECO:0007669"/>
    <property type="project" value="TreeGrafter"/>
</dbReference>
<dbReference type="AlphaFoldDB" id="A0A1W0A631"/>
<dbReference type="GO" id="GO:0071555">
    <property type="term" value="P:cell wall organization"/>
    <property type="evidence" value="ECO:0007669"/>
    <property type="project" value="UniProtKB-KW"/>
</dbReference>
<evidence type="ECO:0000256" key="4">
    <source>
        <dbReference type="ARBA" id="ARBA00023316"/>
    </source>
</evidence>
<dbReference type="Gene3D" id="2.60.120.200">
    <property type="match status" value="1"/>
</dbReference>
<organism evidence="6 7">
    <name type="scientific">Thraustotheca clavata</name>
    <dbReference type="NCBI Taxonomy" id="74557"/>
    <lineage>
        <taxon>Eukaryota</taxon>
        <taxon>Sar</taxon>
        <taxon>Stramenopiles</taxon>
        <taxon>Oomycota</taxon>
        <taxon>Saprolegniomycetes</taxon>
        <taxon>Saprolegniales</taxon>
        <taxon>Achlyaceae</taxon>
        <taxon>Thraustotheca</taxon>
    </lineage>
</organism>
<gene>
    <name evidence="6" type="ORF">THRCLA_02260</name>
</gene>
<dbReference type="PROSITE" id="PS50003">
    <property type="entry name" value="PH_DOMAIN"/>
    <property type="match status" value="1"/>
</dbReference>
<dbReference type="CDD" id="cd15542">
    <property type="entry name" value="PHD_UBR7"/>
    <property type="match status" value="1"/>
</dbReference>
<dbReference type="PANTHER" id="PTHR31361:SF1">
    <property type="entry name" value="BETA-GLUCAN SYNTHESIS-ASSOCIATED PROTEIN KRE6-RELATED"/>
    <property type="match status" value="1"/>
</dbReference>
<reference evidence="6 7" key="1">
    <citation type="journal article" date="2014" name="Genome Biol. Evol.">
        <title>The secreted proteins of Achlya hypogyna and Thraustotheca clavata identify the ancestral oomycete secretome and reveal gene acquisitions by horizontal gene transfer.</title>
        <authorList>
            <person name="Misner I."/>
            <person name="Blouin N."/>
            <person name="Leonard G."/>
            <person name="Richards T.A."/>
            <person name="Lane C.E."/>
        </authorList>
    </citation>
    <scope>NUCLEOTIDE SEQUENCE [LARGE SCALE GENOMIC DNA]</scope>
    <source>
        <strain evidence="6 7">ATCC 34112</strain>
    </source>
</reference>
<dbReference type="SUPFAM" id="SSF50729">
    <property type="entry name" value="PH domain-like"/>
    <property type="match status" value="1"/>
</dbReference>
<protein>
    <submittedName>
        <fullName evidence="6">Beta-glucan synthesis-associated protein</fullName>
    </submittedName>
</protein>
<evidence type="ECO:0000256" key="2">
    <source>
        <dbReference type="ARBA" id="ARBA00023136"/>
    </source>
</evidence>